<dbReference type="KEGG" id="thu:AC731_005425"/>
<evidence type="ECO:0000256" key="1">
    <source>
        <dbReference type="SAM" id="MobiDB-lite"/>
    </source>
</evidence>
<gene>
    <name evidence="2" type="ORF">AC731_005425</name>
    <name evidence="3" type="ORF">AC731_006530</name>
</gene>
<feature type="compositionally biased region" description="Low complexity" evidence="1">
    <location>
        <begin position="24"/>
        <end position="37"/>
    </location>
</feature>
<accession>A0A127K495</accession>
<dbReference type="STRING" id="1134435.AC731_005425"/>
<evidence type="ECO:0000313" key="4">
    <source>
        <dbReference type="Proteomes" id="UP000036902"/>
    </source>
</evidence>
<proteinExistence type="predicted"/>
<name>A0A127K495_9RHOO</name>
<reference evidence="4" key="1">
    <citation type="submission" date="2016-03" db="EMBL/GenBank/DDBJ databases">
        <authorList>
            <person name="Ma C."/>
            <person name="Zhou S."/>
            <person name="Yang G."/>
        </authorList>
    </citation>
    <scope>NUCLEOTIDE SEQUENCE [LARGE SCALE GENOMIC DNA]</scope>
    <source>
        <strain evidence="4">SgZ-1</strain>
    </source>
</reference>
<evidence type="ECO:0008006" key="5">
    <source>
        <dbReference type="Google" id="ProtNLM"/>
    </source>
</evidence>
<organism evidence="2 4">
    <name type="scientific">Thauera humireducens</name>
    <dbReference type="NCBI Taxonomy" id="1134435"/>
    <lineage>
        <taxon>Bacteria</taxon>
        <taxon>Pseudomonadati</taxon>
        <taxon>Pseudomonadota</taxon>
        <taxon>Betaproteobacteria</taxon>
        <taxon>Rhodocyclales</taxon>
        <taxon>Zoogloeaceae</taxon>
        <taxon>Thauera</taxon>
    </lineage>
</organism>
<evidence type="ECO:0000313" key="2">
    <source>
        <dbReference type="EMBL" id="AMO36424.1"/>
    </source>
</evidence>
<reference evidence="2" key="2">
    <citation type="submission" date="2016-03" db="EMBL/GenBank/DDBJ databases">
        <authorList>
            <person name="Ploux O."/>
        </authorList>
    </citation>
    <scope>NUCLEOTIDE SEQUENCE [LARGE SCALE GENOMIC DNA]</scope>
    <source>
        <strain evidence="2">SgZ-1</strain>
    </source>
</reference>
<sequence length="213" mass="23248">MPRMTRKTATSTDPKKPAARKRVAGTAARKAAAKAPANPFKINSKEWNREKVMDAVCNAIASSSKSITTILAAGHQGHPLPDYATVARWLNEKDENGANPICDQYARAKEAQAEFMAEELAELHNKAWVPVLDPDTGMPIVVDGRPLMTVDKASAAIVRLEADNKKWLMGKLKPRRFGDKVTQEHVGEGGGPIKARIAVEFVRPPARSEDDES</sequence>
<evidence type="ECO:0000313" key="3">
    <source>
        <dbReference type="EMBL" id="AMO36627.1"/>
    </source>
</evidence>
<dbReference type="InterPro" id="IPR048683">
    <property type="entry name" value="Sf6_terminase"/>
</dbReference>
<keyword evidence="4" id="KW-1185">Reference proteome</keyword>
<dbReference type="EMBL" id="CP014646">
    <property type="protein sequence ID" value="AMO36627.1"/>
    <property type="molecule type" value="Genomic_DNA"/>
</dbReference>
<protein>
    <recommendedName>
        <fullName evidence="5">Terminase small subunit</fullName>
    </recommendedName>
</protein>
<dbReference type="KEGG" id="thu:AC731_006530"/>
<dbReference type="Gene3D" id="1.10.10.60">
    <property type="entry name" value="Homeodomain-like"/>
    <property type="match status" value="1"/>
</dbReference>
<dbReference type="Pfam" id="PF20901">
    <property type="entry name" value="Sf6_terminase"/>
    <property type="match status" value="1"/>
</dbReference>
<dbReference type="Proteomes" id="UP000036902">
    <property type="component" value="Chromosome"/>
</dbReference>
<feature type="region of interest" description="Disordered" evidence="1">
    <location>
        <begin position="1"/>
        <end position="37"/>
    </location>
</feature>
<dbReference type="AlphaFoldDB" id="A0A127K495"/>
<dbReference type="EMBL" id="CP014646">
    <property type="protein sequence ID" value="AMO36424.1"/>
    <property type="molecule type" value="Genomic_DNA"/>
</dbReference>